<gene>
    <name evidence="6" type="ORF">GBAR_LOCUS9739</name>
</gene>
<dbReference type="Gene3D" id="3.50.7.10">
    <property type="entry name" value="GroEL"/>
    <property type="match status" value="1"/>
</dbReference>
<dbReference type="PROSITE" id="PS00296">
    <property type="entry name" value="CHAPERONINS_CPN60"/>
    <property type="match status" value="1"/>
</dbReference>
<protein>
    <submittedName>
        <fullName evidence="6">60 kDa chaperonin 1</fullName>
    </submittedName>
</protein>
<evidence type="ECO:0000256" key="4">
    <source>
        <dbReference type="ARBA" id="ARBA00023186"/>
    </source>
</evidence>
<keyword evidence="4" id="KW-0143">Chaperone</keyword>
<evidence type="ECO:0000256" key="3">
    <source>
        <dbReference type="ARBA" id="ARBA00022840"/>
    </source>
</evidence>
<keyword evidence="7" id="KW-1185">Reference proteome</keyword>
<dbReference type="HAMAP" id="MF_00600">
    <property type="entry name" value="CH60"/>
    <property type="match status" value="1"/>
</dbReference>
<dbReference type="PRINTS" id="PR00298">
    <property type="entry name" value="CHAPERONIN60"/>
</dbReference>
<dbReference type="NCBIfam" id="TIGR02348">
    <property type="entry name" value="GroEL"/>
    <property type="match status" value="1"/>
</dbReference>
<reference evidence="6" key="1">
    <citation type="submission" date="2023-03" db="EMBL/GenBank/DDBJ databases">
        <authorList>
            <person name="Steffen K."/>
            <person name="Cardenas P."/>
        </authorList>
    </citation>
    <scope>NUCLEOTIDE SEQUENCE</scope>
</reference>
<organism evidence="6 7">
    <name type="scientific">Geodia barretti</name>
    <name type="common">Barrett's horny sponge</name>
    <dbReference type="NCBI Taxonomy" id="519541"/>
    <lineage>
        <taxon>Eukaryota</taxon>
        <taxon>Metazoa</taxon>
        <taxon>Porifera</taxon>
        <taxon>Demospongiae</taxon>
        <taxon>Heteroscleromorpha</taxon>
        <taxon>Tetractinellida</taxon>
        <taxon>Astrophorina</taxon>
        <taxon>Geodiidae</taxon>
        <taxon>Geodia</taxon>
    </lineage>
</organism>
<dbReference type="SUPFAM" id="SSF48592">
    <property type="entry name" value="GroEL equatorial domain-like"/>
    <property type="match status" value="1"/>
</dbReference>
<dbReference type="SUPFAM" id="SSF52029">
    <property type="entry name" value="GroEL apical domain-like"/>
    <property type="match status" value="1"/>
</dbReference>
<comment type="similarity">
    <text evidence="1 5">Belongs to the chaperonin (HSP60) family.</text>
</comment>
<dbReference type="GO" id="GO:0042026">
    <property type="term" value="P:protein refolding"/>
    <property type="evidence" value="ECO:0007669"/>
    <property type="project" value="InterPro"/>
</dbReference>
<evidence type="ECO:0000313" key="6">
    <source>
        <dbReference type="EMBL" id="CAI8015770.1"/>
    </source>
</evidence>
<comment type="caution">
    <text evidence="6">The sequence shown here is derived from an EMBL/GenBank/DDBJ whole genome shotgun (WGS) entry which is preliminary data.</text>
</comment>
<proteinExistence type="inferred from homology"/>
<evidence type="ECO:0000256" key="2">
    <source>
        <dbReference type="ARBA" id="ARBA00022741"/>
    </source>
</evidence>
<dbReference type="GO" id="GO:0005524">
    <property type="term" value="F:ATP binding"/>
    <property type="evidence" value="ECO:0007669"/>
    <property type="project" value="UniProtKB-KW"/>
</dbReference>
<dbReference type="InterPro" id="IPR027410">
    <property type="entry name" value="TCP-1-like_intermed_sf"/>
</dbReference>
<dbReference type="InterPro" id="IPR018370">
    <property type="entry name" value="Chaperonin_Cpn60_CS"/>
</dbReference>
<accession>A0AA35RQA3</accession>
<keyword evidence="2" id="KW-0547">Nucleotide-binding</keyword>
<dbReference type="NCBIfam" id="NF009487">
    <property type="entry name" value="PRK12849.1"/>
    <property type="match status" value="1"/>
</dbReference>
<dbReference type="InterPro" id="IPR027409">
    <property type="entry name" value="GroEL-like_apical_dom_sf"/>
</dbReference>
<sequence>MAKQFRNREEAWGQLLDGIGTLAKAVGATLGPSGRNVMLDKEFGPPQICSDGVTIAKEIELEEPFENMGAQLVKVAASRTNDVVGDGTTTSTILAQSIIQQGFKNMAAGANPMALKKGIELAVDAMKDEIIAMSVPVAGREQVAQIAVLAAHEDEMGNLIADVLEKVGAQGTITVEESRTLVYETEYVEGMEIDRGYLSPYFVTDQGKMVTEIDDPYILLTSEKISSISDVLPLLEQLNAVSRNIVIIAEDVEGEALATLVVNKLRGNLNVLAVKAPGFGERRKAILDDMAVLFGANVISTDIGRNLDSATLEDLGRCRRVIATKDDTAFVEGNGNPQDIEARIHQIRQQAEDTASDYDREKLEERAAKLSGGVAILKVGAATEIELREKRDRLEDALAATRAAMEEGIVPGGGTTLLRAAQATRAAIECSGDVLTGAEITFSAADAPLTLISDNAGYSGVVVLDAVRSGEGDYGFDAEKGEFGSMFDMGIVDPTKVVRSALENAASVAGMILTSESLITELNPPKLPAPYDD</sequence>
<dbReference type="Pfam" id="PF00118">
    <property type="entry name" value="Cpn60_TCP1"/>
    <property type="match status" value="1"/>
</dbReference>
<evidence type="ECO:0000256" key="5">
    <source>
        <dbReference type="RuleBase" id="RU000418"/>
    </source>
</evidence>
<evidence type="ECO:0000256" key="1">
    <source>
        <dbReference type="ARBA" id="ARBA00006607"/>
    </source>
</evidence>
<dbReference type="InterPro" id="IPR002423">
    <property type="entry name" value="Cpn60/GroEL/TCP-1"/>
</dbReference>
<dbReference type="EMBL" id="CASHTH010001466">
    <property type="protein sequence ID" value="CAI8015770.1"/>
    <property type="molecule type" value="Genomic_DNA"/>
</dbReference>
<dbReference type="PANTHER" id="PTHR45633">
    <property type="entry name" value="60 KDA HEAT SHOCK PROTEIN, MITOCHONDRIAL"/>
    <property type="match status" value="1"/>
</dbReference>
<dbReference type="FunFam" id="3.50.7.10:FF:000001">
    <property type="entry name" value="60 kDa chaperonin"/>
    <property type="match status" value="1"/>
</dbReference>
<dbReference type="CDD" id="cd03344">
    <property type="entry name" value="GroEL"/>
    <property type="match status" value="1"/>
</dbReference>
<dbReference type="SUPFAM" id="SSF54849">
    <property type="entry name" value="GroEL-intermediate domain like"/>
    <property type="match status" value="1"/>
</dbReference>
<dbReference type="NCBIfam" id="NF009489">
    <property type="entry name" value="PRK12851.1"/>
    <property type="match status" value="1"/>
</dbReference>
<dbReference type="GO" id="GO:0140662">
    <property type="term" value="F:ATP-dependent protein folding chaperone"/>
    <property type="evidence" value="ECO:0007669"/>
    <property type="project" value="InterPro"/>
</dbReference>
<dbReference type="AlphaFoldDB" id="A0AA35RQA3"/>
<dbReference type="InterPro" id="IPR027413">
    <property type="entry name" value="GROEL-like_equatorial_sf"/>
</dbReference>
<dbReference type="Proteomes" id="UP001174909">
    <property type="component" value="Unassembled WGS sequence"/>
</dbReference>
<evidence type="ECO:0000313" key="7">
    <source>
        <dbReference type="Proteomes" id="UP001174909"/>
    </source>
</evidence>
<dbReference type="NCBIfam" id="NF009488">
    <property type="entry name" value="PRK12850.1"/>
    <property type="match status" value="1"/>
</dbReference>
<dbReference type="Gene3D" id="1.10.560.10">
    <property type="entry name" value="GroEL-like equatorial domain"/>
    <property type="match status" value="1"/>
</dbReference>
<name>A0AA35RQA3_GEOBA</name>
<dbReference type="Gene3D" id="3.30.260.10">
    <property type="entry name" value="TCP-1-like chaperonin intermediate domain"/>
    <property type="match status" value="1"/>
</dbReference>
<dbReference type="InterPro" id="IPR001844">
    <property type="entry name" value="Cpn60/GroEL"/>
</dbReference>
<keyword evidence="3" id="KW-0067">ATP-binding</keyword>
<dbReference type="NCBIfam" id="NF000592">
    <property type="entry name" value="PRK00013.1"/>
    <property type="match status" value="1"/>
</dbReference>